<evidence type="ECO:0000259" key="5">
    <source>
        <dbReference type="PROSITE" id="PS50977"/>
    </source>
</evidence>
<proteinExistence type="predicted"/>
<evidence type="ECO:0000313" key="7">
    <source>
        <dbReference type="Proteomes" id="UP000249091"/>
    </source>
</evidence>
<dbReference type="KEGG" id="rcr:NCTC10994_02171"/>
<gene>
    <name evidence="6" type="primary">fadR_4</name>
    <name evidence="6" type="ORF">NCTC10994_02171</name>
</gene>
<dbReference type="SUPFAM" id="SSF46689">
    <property type="entry name" value="Homeodomain-like"/>
    <property type="match status" value="1"/>
</dbReference>
<feature type="DNA-binding region" description="H-T-H motif" evidence="4">
    <location>
        <begin position="38"/>
        <end position="57"/>
    </location>
</feature>
<name>A0A2X4U1B6_9NOCA</name>
<evidence type="ECO:0000256" key="4">
    <source>
        <dbReference type="PROSITE-ProRule" id="PRU00335"/>
    </source>
</evidence>
<dbReference type="InterPro" id="IPR009057">
    <property type="entry name" value="Homeodomain-like_sf"/>
</dbReference>
<protein>
    <submittedName>
        <fullName evidence="6">Tetr family transcriptional regulator</fullName>
    </submittedName>
</protein>
<keyword evidence="2 4" id="KW-0238">DNA-binding</keyword>
<dbReference type="PANTHER" id="PTHR30055">
    <property type="entry name" value="HTH-TYPE TRANSCRIPTIONAL REGULATOR RUTR"/>
    <property type="match status" value="1"/>
</dbReference>
<keyword evidence="7" id="KW-1185">Reference proteome</keyword>
<dbReference type="GO" id="GO:0000976">
    <property type="term" value="F:transcription cis-regulatory region binding"/>
    <property type="evidence" value="ECO:0007669"/>
    <property type="project" value="TreeGrafter"/>
</dbReference>
<keyword evidence="1" id="KW-0805">Transcription regulation</keyword>
<keyword evidence="3" id="KW-0804">Transcription</keyword>
<evidence type="ECO:0000313" key="6">
    <source>
        <dbReference type="EMBL" id="SQI32459.1"/>
    </source>
</evidence>
<dbReference type="GO" id="GO:0003700">
    <property type="term" value="F:DNA-binding transcription factor activity"/>
    <property type="evidence" value="ECO:0007669"/>
    <property type="project" value="TreeGrafter"/>
</dbReference>
<dbReference type="STRING" id="1219011.GCA_001895045_03264"/>
<dbReference type="EMBL" id="LS483468">
    <property type="protein sequence ID" value="SQI32459.1"/>
    <property type="molecule type" value="Genomic_DNA"/>
</dbReference>
<dbReference type="AlphaFoldDB" id="A0A2X4U1B6"/>
<dbReference type="Gene3D" id="1.10.357.10">
    <property type="entry name" value="Tetracycline Repressor, domain 2"/>
    <property type="match status" value="1"/>
</dbReference>
<dbReference type="InterPro" id="IPR001647">
    <property type="entry name" value="HTH_TetR"/>
</dbReference>
<feature type="domain" description="HTH tetR-type" evidence="5">
    <location>
        <begin position="15"/>
        <end position="75"/>
    </location>
</feature>
<evidence type="ECO:0000256" key="3">
    <source>
        <dbReference type="ARBA" id="ARBA00023163"/>
    </source>
</evidence>
<dbReference type="PRINTS" id="PR00455">
    <property type="entry name" value="HTHTETR"/>
</dbReference>
<sequence>MPILNAGHTVAEHKSATRTRILRAFGEVLAREGWDGASFKAVAAQAGLTRTVIYNYYSDKSEMLLAWSAHEIERFLDLLEHKLAGMDDPREMLQTVVELVLFEFAGPHPVTPPVMSLIPNATKLEFTSQLNELEDVVYRILVEGERSGVFHLIDARSASRCILGCLDPHRQTLAEGGAVDEVVARVVPFVMGAVGALDREPHGEPGCATICDAGEDNSPTEP</sequence>
<accession>A0A2X4U1B6</accession>
<evidence type="ECO:0000256" key="1">
    <source>
        <dbReference type="ARBA" id="ARBA00023015"/>
    </source>
</evidence>
<dbReference type="RefSeq" id="WP_072702524.1">
    <property type="nucleotide sequence ID" value="NZ_JAFBBL010000001.1"/>
</dbReference>
<reference evidence="6 7" key="1">
    <citation type="submission" date="2018-06" db="EMBL/GenBank/DDBJ databases">
        <authorList>
            <consortium name="Pathogen Informatics"/>
            <person name="Doyle S."/>
        </authorList>
    </citation>
    <scope>NUCLEOTIDE SEQUENCE [LARGE SCALE GENOMIC DNA]</scope>
    <source>
        <strain evidence="6 7">NCTC10994</strain>
    </source>
</reference>
<dbReference type="Pfam" id="PF00440">
    <property type="entry name" value="TetR_N"/>
    <property type="match status" value="1"/>
</dbReference>
<dbReference type="PANTHER" id="PTHR30055:SF234">
    <property type="entry name" value="HTH-TYPE TRANSCRIPTIONAL REGULATOR BETI"/>
    <property type="match status" value="1"/>
</dbReference>
<dbReference type="PROSITE" id="PS50977">
    <property type="entry name" value="HTH_TETR_2"/>
    <property type="match status" value="1"/>
</dbReference>
<dbReference type="Proteomes" id="UP000249091">
    <property type="component" value="Chromosome 1"/>
</dbReference>
<evidence type="ECO:0000256" key="2">
    <source>
        <dbReference type="ARBA" id="ARBA00023125"/>
    </source>
</evidence>
<dbReference type="InterPro" id="IPR050109">
    <property type="entry name" value="HTH-type_TetR-like_transc_reg"/>
</dbReference>
<organism evidence="6 7">
    <name type="scientific">Rhodococcus coprophilus</name>
    <dbReference type="NCBI Taxonomy" id="38310"/>
    <lineage>
        <taxon>Bacteria</taxon>
        <taxon>Bacillati</taxon>
        <taxon>Actinomycetota</taxon>
        <taxon>Actinomycetes</taxon>
        <taxon>Mycobacteriales</taxon>
        <taxon>Nocardiaceae</taxon>
        <taxon>Rhodococcus</taxon>
    </lineage>
</organism>